<dbReference type="STRING" id="1162668.LFE_2456"/>
<reference evidence="3 4" key="1">
    <citation type="journal article" date="2012" name="J. Bacteriol.">
        <title>Complete Genome Sequence of Leptospirillum ferrooxidans Strain C2-3, Isolated from a Fresh Volcanic Ash Deposit on the Island of Miyake, Japan.</title>
        <authorList>
            <person name="Fujimura R."/>
            <person name="Sato Y."/>
            <person name="Nishizawa T."/>
            <person name="Oshima K."/>
            <person name="Kim S.-W."/>
            <person name="Hattori M."/>
            <person name="Kamijo T."/>
            <person name="Ohta H."/>
        </authorList>
    </citation>
    <scope>NUCLEOTIDE SEQUENCE [LARGE SCALE GENOMIC DNA]</scope>
    <source>
        <strain evidence="3 4">C2-3</strain>
    </source>
</reference>
<dbReference type="PANTHER" id="PTHR43648">
    <property type="entry name" value="ELECTRON TRANSFER FLAVOPROTEIN BETA SUBUNIT LYSINE METHYLTRANSFERASE"/>
    <property type="match status" value="1"/>
</dbReference>
<keyword evidence="1 3" id="KW-0489">Methyltransferase</keyword>
<dbReference type="GO" id="GO:0008276">
    <property type="term" value="F:protein methyltransferase activity"/>
    <property type="evidence" value="ECO:0007669"/>
    <property type="project" value="TreeGrafter"/>
</dbReference>
<dbReference type="HOGENOM" id="CLU_955787_0_0_0"/>
<name>I0IS78_LEPFC</name>
<proteinExistence type="predicted"/>
<dbReference type="EMBL" id="AP012342">
    <property type="protein sequence ID" value="BAM08127.1"/>
    <property type="molecule type" value="Genomic_DNA"/>
</dbReference>
<sequence length="291" mass="32181">MNEKGYRLLKVDVPSGEAQNVADWLVKKTKLPVLEQEVSGIVRLTASLERLDSLESLLVRESVKSMGAIEATDEFLPGEDWETLWKSQGFQRFLVNHWLSIIPEWDTDPKPATPFIRIHPHLAFGTGLHETTGKCLSLLVDYYPRVPVEGGKILDFGSGTGILGIAALVLGHGDFLVAVDNDPLAVEATLENLELNGLKQFSKTGLSPETPGDGSPFGNDGKFRLIIANVTGGVLVNWIPYLWELLEPGGAMVLSGISTRERKKVEEILPAPRSFHKAKKFHTFWLRKADF</sequence>
<keyword evidence="2 3" id="KW-0808">Transferase</keyword>
<organism evidence="3 4">
    <name type="scientific">Leptospirillum ferrooxidans (strain C2-3)</name>
    <dbReference type="NCBI Taxonomy" id="1162668"/>
    <lineage>
        <taxon>Bacteria</taxon>
        <taxon>Pseudomonadati</taxon>
        <taxon>Nitrospirota</taxon>
        <taxon>Nitrospiria</taxon>
        <taxon>Nitrospirales</taxon>
        <taxon>Nitrospiraceae</taxon>
        <taxon>Leptospirillum</taxon>
    </lineage>
</organism>
<dbReference type="PATRIC" id="fig|1162668.3.peg.2917"/>
<dbReference type="eggNOG" id="COG2264">
    <property type="taxonomic scope" value="Bacteria"/>
</dbReference>
<keyword evidence="3" id="KW-0687">Ribonucleoprotein</keyword>
<dbReference type="GO" id="GO:0005840">
    <property type="term" value="C:ribosome"/>
    <property type="evidence" value="ECO:0007669"/>
    <property type="project" value="UniProtKB-KW"/>
</dbReference>
<dbReference type="Proteomes" id="UP000007382">
    <property type="component" value="Chromosome"/>
</dbReference>
<evidence type="ECO:0000256" key="1">
    <source>
        <dbReference type="ARBA" id="ARBA00022603"/>
    </source>
</evidence>
<reference evidence="4" key="2">
    <citation type="submission" date="2012-03" db="EMBL/GenBank/DDBJ databases">
        <title>The complete genome sequence of the pioneer microbe on fresh volcanic deposit, Leptospirillum ferrooxidans strain C2-3.</title>
        <authorList>
            <person name="Fujimura R."/>
            <person name="Sato Y."/>
            <person name="Nishizawa T."/>
            <person name="Nanba K."/>
            <person name="Oshima K."/>
            <person name="Hattori M."/>
            <person name="Kamijo T."/>
            <person name="Ohta H."/>
        </authorList>
    </citation>
    <scope>NUCLEOTIDE SEQUENCE [LARGE SCALE GENOMIC DNA]</scope>
    <source>
        <strain evidence="4">C2-3</strain>
    </source>
</reference>
<dbReference type="KEGG" id="lfc:LFE_2456"/>
<dbReference type="GO" id="GO:0032259">
    <property type="term" value="P:methylation"/>
    <property type="evidence" value="ECO:0007669"/>
    <property type="project" value="UniProtKB-KW"/>
</dbReference>
<dbReference type="OrthoDB" id="9785995at2"/>
<dbReference type="Pfam" id="PF06325">
    <property type="entry name" value="PrmA"/>
    <property type="match status" value="1"/>
</dbReference>
<keyword evidence="4" id="KW-1185">Reference proteome</keyword>
<dbReference type="RefSeq" id="WP_014450610.1">
    <property type="nucleotide sequence ID" value="NC_017094.1"/>
</dbReference>
<evidence type="ECO:0000256" key="2">
    <source>
        <dbReference type="ARBA" id="ARBA00022679"/>
    </source>
</evidence>
<dbReference type="CDD" id="cd02440">
    <property type="entry name" value="AdoMet_MTases"/>
    <property type="match status" value="1"/>
</dbReference>
<dbReference type="PANTHER" id="PTHR43648:SF1">
    <property type="entry name" value="ELECTRON TRANSFER FLAVOPROTEIN BETA SUBUNIT LYSINE METHYLTRANSFERASE"/>
    <property type="match status" value="1"/>
</dbReference>
<evidence type="ECO:0000313" key="3">
    <source>
        <dbReference type="EMBL" id="BAM08127.1"/>
    </source>
</evidence>
<gene>
    <name evidence="3" type="ordered locus">LFE_2456</name>
</gene>
<dbReference type="InterPro" id="IPR029063">
    <property type="entry name" value="SAM-dependent_MTases_sf"/>
</dbReference>
<evidence type="ECO:0000313" key="4">
    <source>
        <dbReference type="Proteomes" id="UP000007382"/>
    </source>
</evidence>
<dbReference type="AlphaFoldDB" id="I0IS78"/>
<protein>
    <submittedName>
        <fullName evidence="3">Putative ribosomal protein L11 methyltransferase</fullName>
    </submittedName>
</protein>
<dbReference type="SUPFAM" id="SSF53335">
    <property type="entry name" value="S-adenosyl-L-methionine-dependent methyltransferases"/>
    <property type="match status" value="1"/>
</dbReference>
<dbReference type="InterPro" id="IPR050078">
    <property type="entry name" value="Ribosomal_L11_MeTrfase_PrmA"/>
</dbReference>
<keyword evidence="3" id="KW-0689">Ribosomal protein</keyword>
<dbReference type="Gene3D" id="3.40.50.150">
    <property type="entry name" value="Vaccinia Virus protein VP39"/>
    <property type="match status" value="1"/>
</dbReference>
<accession>I0IS78</accession>